<dbReference type="Gene3D" id="3.40.50.10780">
    <property type="entry name" value="Dipeptide transport protein"/>
    <property type="match status" value="1"/>
</dbReference>
<keyword evidence="2" id="KW-0862">Zinc</keyword>
<dbReference type="CDD" id="cd08663">
    <property type="entry name" value="DAP_dppA_1"/>
    <property type="match status" value="1"/>
</dbReference>
<dbReference type="InterPro" id="IPR027476">
    <property type="entry name" value="DppA_N"/>
</dbReference>
<comment type="caution">
    <text evidence="3">The sequence shown here is derived from an EMBL/GenBank/DDBJ whole genome shotgun (WGS) entry which is preliminary data.</text>
</comment>
<dbReference type="PIRSF" id="PIRSF015853">
    <property type="entry name" value="Pep_DppA"/>
    <property type="match status" value="1"/>
</dbReference>
<dbReference type="OrthoDB" id="9785420at2"/>
<feature type="binding site" evidence="2">
    <location>
        <position position="60"/>
    </location>
    <ligand>
        <name>Zn(2+)</name>
        <dbReference type="ChEBI" id="CHEBI:29105"/>
        <label>2</label>
    </ligand>
</feature>
<evidence type="ECO:0000313" key="4">
    <source>
        <dbReference type="Proteomes" id="UP000325255"/>
    </source>
</evidence>
<dbReference type="Gene3D" id="3.30.1360.130">
    <property type="entry name" value="Dipeptide transport protein"/>
    <property type="match status" value="1"/>
</dbReference>
<dbReference type="GO" id="GO:0046872">
    <property type="term" value="F:metal ion binding"/>
    <property type="evidence" value="ECO:0007669"/>
    <property type="project" value="UniProtKB-KW"/>
</dbReference>
<evidence type="ECO:0000313" key="3">
    <source>
        <dbReference type="EMBL" id="KAA5611278.1"/>
    </source>
</evidence>
<proteinExistence type="predicted"/>
<dbReference type="SUPFAM" id="SSF63992">
    <property type="entry name" value="Dipeptide transport protein"/>
    <property type="match status" value="1"/>
</dbReference>
<feature type="binding site" evidence="2">
    <location>
        <position position="134"/>
    </location>
    <ligand>
        <name>Zn(2+)</name>
        <dbReference type="ChEBI" id="CHEBI:29105"/>
        <label>2</label>
    </ligand>
</feature>
<name>A0A5M6IUP2_9PROT</name>
<feature type="binding site" evidence="2">
    <location>
        <position position="10"/>
    </location>
    <ligand>
        <name>Zn(2+)</name>
        <dbReference type="ChEBI" id="CHEBI:29105"/>
        <label>1</label>
    </ligand>
</feature>
<keyword evidence="4" id="KW-1185">Reference proteome</keyword>
<feature type="binding site" evidence="2">
    <location>
        <position position="104"/>
    </location>
    <ligand>
        <name>Zn(2+)</name>
        <dbReference type="ChEBI" id="CHEBI:29105"/>
        <label>2</label>
    </ligand>
</feature>
<reference evidence="3 4" key="1">
    <citation type="submission" date="2019-09" db="EMBL/GenBank/DDBJ databases">
        <title>Genome sequence of Rhodovastum atsumiense, a diverse member of the Acetobacteraceae family of non-sulfur purple photosynthetic bacteria.</title>
        <authorList>
            <person name="Meyer T."/>
            <person name="Kyndt J."/>
        </authorList>
    </citation>
    <scope>NUCLEOTIDE SEQUENCE [LARGE SCALE GENOMIC DNA]</scope>
    <source>
        <strain evidence="3 4">DSM 21279</strain>
    </source>
</reference>
<gene>
    <name evidence="3" type="ORF">F1189_15100</name>
</gene>
<dbReference type="Pfam" id="PF04951">
    <property type="entry name" value="Peptidase_M55"/>
    <property type="match status" value="1"/>
</dbReference>
<dbReference type="InterPro" id="IPR007035">
    <property type="entry name" value="Peptidase_M55"/>
</dbReference>
<protein>
    <submittedName>
        <fullName evidence="3">M55 family metallopeptidase</fullName>
    </submittedName>
</protein>
<dbReference type="Proteomes" id="UP000325255">
    <property type="component" value="Unassembled WGS sequence"/>
</dbReference>
<sequence length="272" mass="27979">MKIYISADIEGIAGVVAPQHGQPGNPEYERARRLMTEEVNAAIDGAFAGGAAEVLVNDGHGPMLNLLPELIDPRAELILGKPKPANMFAGLGAEHAGVMCVGFHAGAGEFGVLAHTTNGAAFRAVRLNGTACSEATLYGAYAGALGVPVILISGDDATATSCGALFPVAQRVVVKQALGQRAARAVAPARAREMLRDAAATAVRDAARIAPFRIAGPYRLELDLATPALADLAAIIPVAERPGPITVAFAAETMAQVLGWLNTVSALAAFLR</sequence>
<dbReference type="AlphaFoldDB" id="A0A5M6IUP2"/>
<organism evidence="3 4">
    <name type="scientific">Rhodovastum atsumiense</name>
    <dbReference type="NCBI Taxonomy" id="504468"/>
    <lineage>
        <taxon>Bacteria</taxon>
        <taxon>Pseudomonadati</taxon>
        <taxon>Pseudomonadota</taxon>
        <taxon>Alphaproteobacteria</taxon>
        <taxon>Acetobacterales</taxon>
        <taxon>Acetobacteraceae</taxon>
        <taxon>Rhodovastum</taxon>
    </lineage>
</organism>
<dbReference type="RefSeq" id="WP_150041656.1">
    <property type="nucleotide sequence ID" value="NZ_OW485601.1"/>
</dbReference>
<feature type="active site" description="Nucleophile" evidence="1">
    <location>
        <position position="115"/>
    </location>
</feature>
<evidence type="ECO:0000256" key="2">
    <source>
        <dbReference type="PIRSR" id="PIRSR015853-2"/>
    </source>
</evidence>
<accession>A0A5M6IUP2</accession>
<feature type="binding site" evidence="2">
    <location>
        <position position="8"/>
    </location>
    <ligand>
        <name>Zn(2+)</name>
        <dbReference type="ChEBI" id="CHEBI:29105"/>
        <label>2</label>
    </ligand>
</feature>
<feature type="binding site" evidence="2">
    <location>
        <position position="8"/>
    </location>
    <ligand>
        <name>Zn(2+)</name>
        <dbReference type="ChEBI" id="CHEBI:29105"/>
        <label>1</label>
    </ligand>
</feature>
<dbReference type="EMBL" id="VWPK01000022">
    <property type="protein sequence ID" value="KAA5611278.1"/>
    <property type="molecule type" value="Genomic_DNA"/>
</dbReference>
<keyword evidence="2" id="KW-0479">Metal-binding</keyword>
<dbReference type="InterPro" id="IPR036177">
    <property type="entry name" value="Peptidase_M55_sf"/>
</dbReference>
<evidence type="ECO:0000256" key="1">
    <source>
        <dbReference type="PIRSR" id="PIRSR015853-1"/>
    </source>
</evidence>